<reference evidence="3 4" key="1">
    <citation type="submission" date="2024-01" db="EMBL/GenBank/DDBJ databases">
        <title>Seven novel Bacillus-like species.</title>
        <authorList>
            <person name="Liu G."/>
        </authorList>
    </citation>
    <scope>NUCLEOTIDE SEQUENCE [LARGE SCALE GENOMIC DNA]</scope>
    <source>
        <strain evidence="3 4">FJAT-51614</strain>
    </source>
</reference>
<name>A0ABU8F0Z7_9BACI</name>
<dbReference type="EMBL" id="JBAWSY010000002">
    <property type="protein sequence ID" value="MEI4768666.1"/>
    <property type="molecule type" value="Genomic_DNA"/>
</dbReference>
<dbReference type="InterPro" id="IPR006829">
    <property type="entry name" value="LXG_dom"/>
</dbReference>
<evidence type="ECO:0000256" key="1">
    <source>
        <dbReference type="ARBA" id="ARBA00034117"/>
    </source>
</evidence>
<comment type="similarity">
    <text evidence="1">In the N-terminal section; belongs to the LXG family.</text>
</comment>
<organism evidence="3 4">
    <name type="scientific">Psychrobacillus mangrovi</name>
    <dbReference type="NCBI Taxonomy" id="3117745"/>
    <lineage>
        <taxon>Bacteria</taxon>
        <taxon>Bacillati</taxon>
        <taxon>Bacillota</taxon>
        <taxon>Bacilli</taxon>
        <taxon>Bacillales</taxon>
        <taxon>Bacillaceae</taxon>
        <taxon>Psychrobacillus</taxon>
    </lineage>
</organism>
<sequence>MKILNVRPFDEGLQRNIQMLSRLEGEMQTIQTAVDGLVALQDSLKGQGGDAIRSFYNDAHLPFLHFFLTFKEEFDRKLKQMGDALSALESNPNGFIRESFLEGEVEEGLTEISQVTSNLTEESNAIMDQVADIVALPHIDDSGVQDGVTNARKKRDDTVTDLHEFDSTQTNALAIIEAAILNMELWLTDIEYLMSEGLTDIQFPSEAWNYVQDATPIGKFYNQHQINLLATDPRVKENEVEVSSPSNPEKNLWEGIMTTVGLDINDWEQKPINAAANMVGFASAGYEAGKDARIAALGGGIQLKSRTTAQGVTKPVLKIKKPHLFGANKKTYSGADAINYKKLYKRVDPMTNVRETFKFANNKLGYISVFATVGGDIVHGVQNKESASQITGNVTGDVAVAGASMVVSALAGAKAGAAAGVFGGPVGIVAGAAAGLLAGIIVTTVLSEIKPMDVNNDGKNDSIGDAIKIGTTGLINEVSSWFK</sequence>
<accession>A0ABU8F0Z7</accession>
<protein>
    <submittedName>
        <fullName evidence="3">LXG domain-containing protein</fullName>
    </submittedName>
</protein>
<dbReference type="Proteomes" id="UP001364890">
    <property type="component" value="Unassembled WGS sequence"/>
</dbReference>
<evidence type="ECO:0000313" key="3">
    <source>
        <dbReference type="EMBL" id="MEI4768666.1"/>
    </source>
</evidence>
<proteinExistence type="inferred from homology"/>
<evidence type="ECO:0000259" key="2">
    <source>
        <dbReference type="PROSITE" id="PS51756"/>
    </source>
</evidence>
<dbReference type="PROSITE" id="PS51756">
    <property type="entry name" value="LXG"/>
    <property type="match status" value="1"/>
</dbReference>
<dbReference type="Pfam" id="PF04740">
    <property type="entry name" value="LXG"/>
    <property type="match status" value="1"/>
</dbReference>
<comment type="caution">
    <text evidence="3">The sequence shown here is derived from an EMBL/GenBank/DDBJ whole genome shotgun (WGS) entry which is preliminary data.</text>
</comment>
<dbReference type="RefSeq" id="WP_336496223.1">
    <property type="nucleotide sequence ID" value="NZ_JBAWSY010000002.1"/>
</dbReference>
<gene>
    <name evidence="3" type="ORF">WAX74_03210</name>
</gene>
<evidence type="ECO:0000313" key="4">
    <source>
        <dbReference type="Proteomes" id="UP001364890"/>
    </source>
</evidence>
<feature type="domain" description="LXG" evidence="2">
    <location>
        <begin position="1"/>
        <end position="241"/>
    </location>
</feature>
<keyword evidence="4" id="KW-1185">Reference proteome</keyword>